<evidence type="ECO:0000313" key="1">
    <source>
        <dbReference type="EMBL" id="AOW08137.1"/>
    </source>
</evidence>
<protein>
    <recommendedName>
        <fullName evidence="3">Methyltransferase domain-containing protein</fullName>
    </recommendedName>
</protein>
<sequence>MTDNIRYVHEETIHNFKAANEVVPYIIQLLEPKSVVDVGCGIGTWLKIFEDNGIVNILGIDGDYVDKSLLKIDKNKFVDFDLEKIYKSEIKFDLAISLEVAEHLGIESANIFIKTLTDLSDTIIFSAAIPKQGGQNHINEQEPKYWIEKFENEGFELFDVLRPVFWDNQKVDSWYRQNMLLFTKRKDLKVKLGSLESFLGKHLVHPNLSMGKDNSINNCKKQLETIYAGKKGVRFYLNLLIKALKIKFR</sequence>
<dbReference type="RefSeq" id="WP_051877787.1">
    <property type="nucleotide sequence ID" value="NZ_CP017479.1"/>
</dbReference>
<gene>
    <name evidence="1" type="ORF">EM308_00675</name>
</gene>
<dbReference type="InterPro" id="IPR029063">
    <property type="entry name" value="SAM-dependent_MTases_sf"/>
</dbReference>
<name>A0AAC9I2C0_9FLAO</name>
<dbReference type="KEGG" id="fgl:EM308_00675"/>
<dbReference type="Pfam" id="PF13489">
    <property type="entry name" value="Methyltransf_23"/>
    <property type="match status" value="1"/>
</dbReference>
<reference evidence="1 2" key="1">
    <citation type="submission" date="2016-10" db="EMBL/GenBank/DDBJ databases">
        <title>Flavobacterium gilvum sp. nov., isolated from stream water.</title>
        <authorList>
            <person name="Shin S.-K."/>
            <person name="Cho Y.-J."/>
            <person name="Yi H."/>
        </authorList>
    </citation>
    <scope>NUCLEOTIDE SEQUENCE [LARGE SCALE GENOMIC DNA]</scope>
    <source>
        <strain evidence="1 2">EM1308</strain>
    </source>
</reference>
<evidence type="ECO:0000313" key="2">
    <source>
        <dbReference type="Proteomes" id="UP000175968"/>
    </source>
</evidence>
<dbReference type="SUPFAM" id="SSF53335">
    <property type="entry name" value="S-adenosyl-L-methionine-dependent methyltransferases"/>
    <property type="match status" value="1"/>
</dbReference>
<organism evidence="1 2">
    <name type="scientific">Flavobacterium gilvum</name>
    <dbReference type="NCBI Taxonomy" id="1492737"/>
    <lineage>
        <taxon>Bacteria</taxon>
        <taxon>Pseudomonadati</taxon>
        <taxon>Bacteroidota</taxon>
        <taxon>Flavobacteriia</taxon>
        <taxon>Flavobacteriales</taxon>
        <taxon>Flavobacteriaceae</taxon>
        <taxon>Flavobacterium</taxon>
    </lineage>
</organism>
<keyword evidence="2" id="KW-1185">Reference proteome</keyword>
<dbReference type="AlphaFoldDB" id="A0AAC9I2C0"/>
<dbReference type="EMBL" id="CP017479">
    <property type="protein sequence ID" value="AOW08137.1"/>
    <property type="molecule type" value="Genomic_DNA"/>
</dbReference>
<evidence type="ECO:0008006" key="3">
    <source>
        <dbReference type="Google" id="ProtNLM"/>
    </source>
</evidence>
<dbReference type="Gene3D" id="3.40.50.150">
    <property type="entry name" value="Vaccinia Virus protein VP39"/>
    <property type="match status" value="1"/>
</dbReference>
<proteinExistence type="predicted"/>
<dbReference type="Proteomes" id="UP000175968">
    <property type="component" value="Chromosome"/>
</dbReference>
<accession>A0AAC9I2C0</accession>